<organism evidence="1">
    <name type="scientific">uncultured marine phage</name>
    <dbReference type="NCBI Taxonomy" id="707152"/>
    <lineage>
        <taxon>Viruses</taxon>
        <taxon>environmental samples</taxon>
    </lineage>
</organism>
<reference evidence="1" key="1">
    <citation type="submission" date="2021-06" db="EMBL/GenBank/DDBJ databases">
        <authorList>
            <person name="Gannon L."/>
            <person name="Redgwell R T."/>
            <person name="Michniewski S."/>
            <person name="Harrison D C."/>
            <person name="Millard A."/>
        </authorList>
    </citation>
    <scope>NUCLEOTIDE SEQUENCE</scope>
</reference>
<evidence type="ECO:0000313" key="1">
    <source>
        <dbReference type="EMBL" id="CAG7580985.1"/>
    </source>
</evidence>
<dbReference type="EMBL" id="OU342829">
    <property type="protein sequence ID" value="CAG7580985.1"/>
    <property type="molecule type" value="Genomic_DNA"/>
</dbReference>
<gene>
    <name evidence="1" type="ORF">SLAVMIC_00623</name>
</gene>
<protein>
    <submittedName>
        <fullName evidence="1">Uncharacterized protein</fullName>
    </submittedName>
</protein>
<accession>A0A8D9CDD5</accession>
<sequence length="54" mass="6393">MGKLKESDILNFINSLYEKYSDKEVKELVISCYLRITREEKLSHLLDEREGKST</sequence>
<proteinExistence type="predicted"/>
<name>A0A8D9CDD5_9VIRU</name>